<reference evidence="1" key="1">
    <citation type="submission" date="2017-02" db="UniProtKB">
        <authorList>
            <consortium name="WormBaseParasite"/>
        </authorList>
    </citation>
    <scope>IDENTIFICATION</scope>
</reference>
<proteinExistence type="predicted"/>
<dbReference type="Gene3D" id="2.60.40.10">
    <property type="entry name" value="Immunoglobulins"/>
    <property type="match status" value="1"/>
</dbReference>
<dbReference type="AlphaFoldDB" id="A0A0N4WCA9"/>
<dbReference type="InterPro" id="IPR013783">
    <property type="entry name" value="Ig-like_fold"/>
</dbReference>
<accession>A0A0N4WCA9</accession>
<dbReference type="InterPro" id="IPR036179">
    <property type="entry name" value="Ig-like_dom_sf"/>
</dbReference>
<organism evidence="1">
    <name type="scientific">Haemonchus placei</name>
    <name type="common">Barber's pole worm</name>
    <dbReference type="NCBI Taxonomy" id="6290"/>
    <lineage>
        <taxon>Eukaryota</taxon>
        <taxon>Metazoa</taxon>
        <taxon>Ecdysozoa</taxon>
        <taxon>Nematoda</taxon>
        <taxon>Chromadorea</taxon>
        <taxon>Rhabditida</taxon>
        <taxon>Rhabditina</taxon>
        <taxon>Rhabditomorpha</taxon>
        <taxon>Strongyloidea</taxon>
        <taxon>Trichostrongylidae</taxon>
        <taxon>Haemonchus</taxon>
    </lineage>
</organism>
<name>A0A0N4WCA9_HAEPC</name>
<dbReference type="SUPFAM" id="SSF48726">
    <property type="entry name" value="Immunoglobulin"/>
    <property type="match status" value="1"/>
</dbReference>
<evidence type="ECO:0000313" key="1">
    <source>
        <dbReference type="WBParaSite" id="HPLM_0000813801-mRNA-1"/>
    </source>
</evidence>
<sequence>LSEQVVYAVVGGHFVIKRPSLIASSESLRDIAYWWYNGDTQVYSNGSYYVTSRGDLVVVDASWSSFGNYKVIASIDGLGEAVSDIFTVIQQESAMEPLGTLFIVYLSEDKTVYFSESSQNPLESFDCVASIKCVSGRLKSTITLFSLFPDQGRVGIFKYL</sequence>
<protein>
    <submittedName>
        <fullName evidence="1">DPPIV_N domain-containing protein</fullName>
    </submittedName>
</protein>
<dbReference type="WBParaSite" id="HPLM_0000813801-mRNA-1">
    <property type="protein sequence ID" value="HPLM_0000813801-mRNA-1"/>
    <property type="gene ID" value="HPLM_0000813801"/>
</dbReference>